<gene>
    <name evidence="1" type="ORF">CCAL9337_08370</name>
</gene>
<organism evidence="1 2">
    <name type="scientific">Campylobacter californiensis</name>
    <dbReference type="NCBI Taxonomy" id="1032243"/>
    <lineage>
        <taxon>Bacteria</taxon>
        <taxon>Pseudomonadati</taxon>
        <taxon>Campylobacterota</taxon>
        <taxon>Epsilonproteobacteria</taxon>
        <taxon>Campylobacterales</taxon>
        <taxon>Campylobacteraceae</taxon>
        <taxon>Campylobacter</taxon>
    </lineage>
</organism>
<protein>
    <submittedName>
        <fullName evidence="1">Uncharacterized protein</fullName>
    </submittedName>
</protein>
<comment type="caution">
    <text evidence="1">The sequence shown here is derived from an EMBL/GenBank/DDBJ whole genome shotgun (WGS) entry which is preliminary data.</text>
</comment>
<dbReference type="RefSeq" id="WP_170017053.1">
    <property type="nucleotide sequence ID" value="NZ_CP012545.1"/>
</dbReference>
<keyword evidence="2" id="KW-1185">Reference proteome</keyword>
<evidence type="ECO:0000313" key="2">
    <source>
        <dbReference type="Proteomes" id="UP000650616"/>
    </source>
</evidence>
<dbReference type="EMBL" id="LIWG01000013">
    <property type="protein sequence ID" value="MBE3608731.1"/>
    <property type="molecule type" value="Genomic_DNA"/>
</dbReference>
<sequence length="67" mass="7699">MKKTEYLYGVPLSELPNADEHFKAKIECGKKLLKELTAVPFDKRDDTRIAKVSNAIMFNEMILRGEI</sequence>
<name>A0AAW3ZWQ0_9BACT</name>
<dbReference type="Proteomes" id="UP000650616">
    <property type="component" value="Unassembled WGS sequence"/>
</dbReference>
<reference evidence="1 2" key="1">
    <citation type="submission" date="2015-08" db="EMBL/GenBank/DDBJ databases">
        <title>Comparative genomics of the Campylobacter concisus group.</title>
        <authorList>
            <person name="Yee E."/>
            <person name="Chapman M.H."/>
            <person name="Huynh S."/>
            <person name="Bono J.L."/>
            <person name="On S.L."/>
            <person name="St Leger J."/>
            <person name="Foster G."/>
            <person name="Parker C.T."/>
            <person name="Miller W.G."/>
        </authorList>
    </citation>
    <scope>NUCLEOTIDE SEQUENCE [LARGE SCALE GENOMIC DNA]</scope>
    <source>
        <strain evidence="1 2">RM9337</strain>
    </source>
</reference>
<accession>A0AAW3ZWQ0</accession>
<evidence type="ECO:0000313" key="1">
    <source>
        <dbReference type="EMBL" id="MBE3608731.1"/>
    </source>
</evidence>
<dbReference type="AlphaFoldDB" id="A0AAW3ZWQ0"/>
<proteinExistence type="predicted"/>